<dbReference type="FunFam" id="3.40.30.10:FF:000001">
    <property type="entry name" value="Thioredoxin"/>
    <property type="match status" value="1"/>
</dbReference>
<evidence type="ECO:0000256" key="2">
    <source>
        <dbReference type="ARBA" id="ARBA00022448"/>
    </source>
</evidence>
<evidence type="ECO:0000259" key="10">
    <source>
        <dbReference type="PROSITE" id="PS51352"/>
    </source>
</evidence>
<dbReference type="CDD" id="cd02947">
    <property type="entry name" value="TRX_family"/>
    <property type="match status" value="1"/>
</dbReference>
<gene>
    <name evidence="11" type="primary">trxA</name>
    <name evidence="11" type="ORF">OUO13_10745</name>
</gene>
<keyword evidence="12" id="KW-1185">Reference proteome</keyword>
<dbReference type="Proteomes" id="UP001150830">
    <property type="component" value="Unassembled WGS sequence"/>
</dbReference>
<dbReference type="SUPFAM" id="SSF52833">
    <property type="entry name" value="Thioredoxin-like"/>
    <property type="match status" value="1"/>
</dbReference>
<keyword evidence="3" id="KW-0249">Electron transport</keyword>
<dbReference type="PANTHER" id="PTHR45663">
    <property type="entry name" value="GEO12009P1"/>
    <property type="match status" value="1"/>
</dbReference>
<name>A0A9X3EDP2_9GAMM</name>
<feature type="active site" description="Nucleophile" evidence="8">
    <location>
        <position position="36"/>
    </location>
</feature>
<evidence type="ECO:0000256" key="3">
    <source>
        <dbReference type="ARBA" id="ARBA00022982"/>
    </source>
</evidence>
<proteinExistence type="inferred from homology"/>
<dbReference type="InterPro" id="IPR013766">
    <property type="entry name" value="Thioredoxin_domain"/>
</dbReference>
<dbReference type="GO" id="GO:0005829">
    <property type="term" value="C:cytosol"/>
    <property type="evidence" value="ECO:0007669"/>
    <property type="project" value="TreeGrafter"/>
</dbReference>
<dbReference type="InterPro" id="IPR005746">
    <property type="entry name" value="Thioredoxin"/>
</dbReference>
<evidence type="ECO:0000256" key="5">
    <source>
        <dbReference type="ARBA" id="ARBA00023284"/>
    </source>
</evidence>
<accession>A0A9X3EDP2</accession>
<reference evidence="11" key="1">
    <citation type="submission" date="2022-11" db="EMBL/GenBank/DDBJ databases">
        <title>Parathalassolutuus dongxingensis gen. nov., sp. nov., a novel member of family Oceanospirillaceae isolated from a coastal shrimp pond in Guangxi, China.</title>
        <authorList>
            <person name="Chen H."/>
        </authorList>
    </citation>
    <scope>NUCLEOTIDE SEQUENCE</scope>
    <source>
        <strain evidence="11">G-43</strain>
    </source>
</reference>
<dbReference type="InterPro" id="IPR036249">
    <property type="entry name" value="Thioredoxin-like_sf"/>
</dbReference>
<dbReference type="PRINTS" id="PR00421">
    <property type="entry name" value="THIOREDOXIN"/>
</dbReference>
<dbReference type="PIRSF" id="PIRSF000077">
    <property type="entry name" value="Thioredoxin"/>
    <property type="match status" value="1"/>
</dbReference>
<dbReference type="PROSITE" id="PS51352">
    <property type="entry name" value="THIOREDOXIN_2"/>
    <property type="match status" value="1"/>
</dbReference>
<evidence type="ECO:0000256" key="1">
    <source>
        <dbReference type="ARBA" id="ARBA00008987"/>
    </source>
</evidence>
<dbReference type="PROSITE" id="PS00194">
    <property type="entry name" value="THIOREDOXIN_1"/>
    <property type="match status" value="1"/>
</dbReference>
<dbReference type="Pfam" id="PF00085">
    <property type="entry name" value="Thioredoxin"/>
    <property type="match status" value="1"/>
</dbReference>
<feature type="site" description="Contributes to redox potential value" evidence="8">
    <location>
        <position position="34"/>
    </location>
</feature>
<dbReference type="Gene3D" id="3.40.30.10">
    <property type="entry name" value="Glutaredoxin"/>
    <property type="match status" value="1"/>
</dbReference>
<feature type="disulfide bond" description="Redox-active" evidence="9">
    <location>
        <begin position="33"/>
        <end position="36"/>
    </location>
</feature>
<feature type="site" description="Deprotonates C-terminal active site Cys" evidence="8">
    <location>
        <position position="27"/>
    </location>
</feature>
<evidence type="ECO:0000256" key="7">
    <source>
        <dbReference type="PIRNR" id="PIRNR000077"/>
    </source>
</evidence>
<keyword evidence="5 9" id="KW-0676">Redox-active center</keyword>
<dbReference type="GO" id="GO:0015035">
    <property type="term" value="F:protein-disulfide reductase activity"/>
    <property type="evidence" value="ECO:0007669"/>
    <property type="project" value="UniProtKB-UniRule"/>
</dbReference>
<dbReference type="RefSeq" id="WP_283173880.1">
    <property type="nucleotide sequence ID" value="NZ_JAPNOA010000028.1"/>
</dbReference>
<keyword evidence="4 9" id="KW-1015">Disulfide bond</keyword>
<dbReference type="GO" id="GO:0045454">
    <property type="term" value="P:cell redox homeostasis"/>
    <property type="evidence" value="ECO:0007669"/>
    <property type="project" value="TreeGrafter"/>
</dbReference>
<evidence type="ECO:0000256" key="8">
    <source>
        <dbReference type="PIRSR" id="PIRSR000077-1"/>
    </source>
</evidence>
<dbReference type="NCBIfam" id="TIGR01068">
    <property type="entry name" value="thioredoxin"/>
    <property type="match status" value="1"/>
</dbReference>
<dbReference type="EMBL" id="JAPNOA010000028">
    <property type="protein sequence ID" value="MCY0965667.1"/>
    <property type="molecule type" value="Genomic_DNA"/>
</dbReference>
<evidence type="ECO:0000313" key="11">
    <source>
        <dbReference type="EMBL" id="MCY0965667.1"/>
    </source>
</evidence>
<evidence type="ECO:0000256" key="9">
    <source>
        <dbReference type="PIRSR" id="PIRSR000077-4"/>
    </source>
</evidence>
<keyword evidence="2" id="KW-0813">Transport</keyword>
<evidence type="ECO:0000313" key="12">
    <source>
        <dbReference type="Proteomes" id="UP001150830"/>
    </source>
</evidence>
<feature type="site" description="Contributes to redox potential value" evidence="8">
    <location>
        <position position="35"/>
    </location>
</feature>
<comment type="caution">
    <text evidence="11">The sequence shown here is derived from an EMBL/GenBank/DDBJ whole genome shotgun (WGS) entry which is preliminary data.</text>
</comment>
<evidence type="ECO:0000256" key="4">
    <source>
        <dbReference type="ARBA" id="ARBA00023157"/>
    </source>
</evidence>
<comment type="similarity">
    <text evidence="1 7">Belongs to the thioredoxin family.</text>
</comment>
<dbReference type="NCBIfam" id="NF006898">
    <property type="entry name" value="PRK09381.1"/>
    <property type="match status" value="1"/>
</dbReference>
<sequence>MSDLILTVSDDSFETDVLGSDLPVLVDFWAEWCGPCKMIAPVLEQIAAEFEGQLKIAKLNIDNNEATAPKYGIRSIPTLMLFRNGQVEATKIGAMSKSELTAFIQQAL</sequence>
<organism evidence="11 12">
    <name type="scientific">Parathalassolituus penaei</name>
    <dbReference type="NCBI Taxonomy" id="2997323"/>
    <lineage>
        <taxon>Bacteria</taxon>
        <taxon>Pseudomonadati</taxon>
        <taxon>Pseudomonadota</taxon>
        <taxon>Gammaproteobacteria</taxon>
        <taxon>Oceanospirillales</taxon>
        <taxon>Oceanospirillaceae</taxon>
        <taxon>Parathalassolituus</taxon>
    </lineage>
</organism>
<dbReference type="PANTHER" id="PTHR45663:SF11">
    <property type="entry name" value="GEO12009P1"/>
    <property type="match status" value="1"/>
</dbReference>
<feature type="domain" description="Thioredoxin" evidence="10">
    <location>
        <begin position="1"/>
        <end position="108"/>
    </location>
</feature>
<feature type="active site" description="Nucleophile" evidence="8">
    <location>
        <position position="33"/>
    </location>
</feature>
<dbReference type="AlphaFoldDB" id="A0A9X3EDP2"/>
<evidence type="ECO:0000256" key="6">
    <source>
        <dbReference type="NCBIfam" id="TIGR01068"/>
    </source>
</evidence>
<protein>
    <recommendedName>
        <fullName evidence="6 7">Thioredoxin</fullName>
    </recommendedName>
</protein>
<dbReference type="InterPro" id="IPR017937">
    <property type="entry name" value="Thioredoxin_CS"/>
</dbReference>